<proteinExistence type="predicted"/>
<accession>A0ABS2A5B0</accession>
<dbReference type="EMBL" id="JAENHP010000001">
    <property type="protein sequence ID" value="MBM2615022.1"/>
    <property type="molecule type" value="Genomic_DNA"/>
</dbReference>
<reference evidence="1 2" key="1">
    <citation type="submission" date="2021-01" db="EMBL/GenBank/DDBJ databases">
        <title>Actinoplanes sp. nov. LDG1-06 isolated from lichen.</title>
        <authorList>
            <person name="Saeng-In P."/>
            <person name="Phongsopitanun W."/>
            <person name="Kanchanasin P."/>
            <person name="Yuki M."/>
            <person name="Kudo T."/>
            <person name="Ohkuma M."/>
            <person name="Tanasupawat S."/>
        </authorList>
    </citation>
    <scope>NUCLEOTIDE SEQUENCE [LARGE SCALE GENOMIC DNA]</scope>
    <source>
        <strain evidence="1 2">LDG1-06</strain>
    </source>
</reference>
<evidence type="ECO:0000313" key="2">
    <source>
        <dbReference type="Proteomes" id="UP000632138"/>
    </source>
</evidence>
<comment type="caution">
    <text evidence="1">The sequence shown here is derived from an EMBL/GenBank/DDBJ whole genome shotgun (WGS) entry which is preliminary data.</text>
</comment>
<dbReference type="RefSeq" id="WP_203374863.1">
    <property type="nucleotide sequence ID" value="NZ_JAENHP010000001.1"/>
</dbReference>
<gene>
    <name evidence="1" type="ORF">JIG36_05545</name>
</gene>
<name>A0ABS2A5B0_9ACTN</name>
<dbReference type="Proteomes" id="UP000632138">
    <property type="component" value="Unassembled WGS sequence"/>
</dbReference>
<sequence length="58" mass="5845">MKSTLHRTLSALAVTGALVVTTGGIGAAVAALNAKPLRAEVVPASTNHEVLAKPLRAE</sequence>
<keyword evidence="2" id="KW-1185">Reference proteome</keyword>
<protein>
    <submittedName>
        <fullName evidence="1">Uncharacterized protein</fullName>
    </submittedName>
</protein>
<organism evidence="1 2">
    <name type="scientific">Paractinoplanes ovalisporus</name>
    <dbReference type="NCBI Taxonomy" id="2810368"/>
    <lineage>
        <taxon>Bacteria</taxon>
        <taxon>Bacillati</taxon>
        <taxon>Actinomycetota</taxon>
        <taxon>Actinomycetes</taxon>
        <taxon>Micromonosporales</taxon>
        <taxon>Micromonosporaceae</taxon>
        <taxon>Paractinoplanes</taxon>
    </lineage>
</organism>
<evidence type="ECO:0000313" key="1">
    <source>
        <dbReference type="EMBL" id="MBM2615022.1"/>
    </source>
</evidence>